<dbReference type="EMBL" id="LVVM01003834">
    <property type="protein sequence ID" value="OJA14198.1"/>
    <property type="molecule type" value="Genomic_DNA"/>
</dbReference>
<name>A0A1J8PY17_9AGAM</name>
<dbReference type="Proteomes" id="UP000183567">
    <property type="component" value="Unassembled WGS sequence"/>
</dbReference>
<evidence type="ECO:0000313" key="2">
    <source>
        <dbReference type="EMBL" id="OJA14198.1"/>
    </source>
</evidence>
<feature type="non-terminal residue" evidence="2">
    <location>
        <position position="1"/>
    </location>
</feature>
<evidence type="ECO:0000256" key="1">
    <source>
        <dbReference type="SAM" id="MobiDB-lite"/>
    </source>
</evidence>
<evidence type="ECO:0000313" key="3">
    <source>
        <dbReference type="Proteomes" id="UP000183567"/>
    </source>
</evidence>
<reference evidence="2 3" key="1">
    <citation type="submission" date="2016-03" db="EMBL/GenBank/DDBJ databases">
        <title>Comparative genomics of the ectomycorrhizal sister species Rhizopogon vinicolor and Rhizopogon vesiculosus (Basidiomycota: Boletales) reveals a divergence of the mating type B locus.</title>
        <authorList>
            <person name="Mujic A.B."/>
            <person name="Kuo A."/>
            <person name="Tritt A."/>
            <person name="Lipzen A."/>
            <person name="Chen C."/>
            <person name="Johnson J."/>
            <person name="Sharma A."/>
            <person name="Barry K."/>
            <person name="Grigoriev I.V."/>
            <person name="Spatafora J.W."/>
        </authorList>
    </citation>
    <scope>NUCLEOTIDE SEQUENCE [LARGE SCALE GENOMIC DNA]</scope>
    <source>
        <strain evidence="2 3">AM-OR11-056</strain>
    </source>
</reference>
<organism evidence="2 3">
    <name type="scientific">Rhizopogon vesiculosus</name>
    <dbReference type="NCBI Taxonomy" id="180088"/>
    <lineage>
        <taxon>Eukaryota</taxon>
        <taxon>Fungi</taxon>
        <taxon>Dikarya</taxon>
        <taxon>Basidiomycota</taxon>
        <taxon>Agaricomycotina</taxon>
        <taxon>Agaricomycetes</taxon>
        <taxon>Agaricomycetidae</taxon>
        <taxon>Boletales</taxon>
        <taxon>Suillineae</taxon>
        <taxon>Rhizopogonaceae</taxon>
        <taxon>Rhizopogon</taxon>
    </lineage>
</organism>
<dbReference type="OrthoDB" id="10526325at2759"/>
<feature type="compositionally biased region" description="Gly residues" evidence="1">
    <location>
        <begin position="10"/>
        <end position="19"/>
    </location>
</feature>
<dbReference type="AlphaFoldDB" id="A0A1J8PY17"/>
<sequence length="66" mass="6612">KDIAGEEDIAGGGGEGIAGGEDTAGRNDTPSVSEAPAKIARGPSSEVIEICAARGFRVSFSFLCTL</sequence>
<comment type="caution">
    <text evidence="2">The sequence shown here is derived from an EMBL/GenBank/DDBJ whole genome shotgun (WGS) entry which is preliminary data.</text>
</comment>
<proteinExistence type="predicted"/>
<protein>
    <submittedName>
        <fullName evidence="2">Uncharacterized protein</fullName>
    </submittedName>
</protein>
<feature type="region of interest" description="Disordered" evidence="1">
    <location>
        <begin position="1"/>
        <end position="41"/>
    </location>
</feature>
<gene>
    <name evidence="2" type="ORF">AZE42_12157</name>
</gene>
<keyword evidence="3" id="KW-1185">Reference proteome</keyword>
<accession>A0A1J8PY17</accession>